<dbReference type="SUPFAM" id="SSF50998">
    <property type="entry name" value="Quinoprotein alcohol dehydrogenase-like"/>
    <property type="match status" value="1"/>
</dbReference>
<comment type="subcellular location">
    <subcellularLocation>
        <location evidence="1">Cell projection</location>
        <location evidence="1">Cilium</location>
    </subcellularLocation>
</comment>
<sequence>MQLKHLKTLLTPQEGAAKVTCMTWAPNNGKFAVCTVDRVVLLYDEQGEKRDKFSTKPAESKYGKKKCFCALTCLLWPAEHAIVFGLAEGKVRLANTKTNKSSTVYGTDSYVVSLTSKYCFWEGHALRISGTVPNTDIKSSQCGKLLTHPCPPYALAWGTNSIIVAGCDKKIVAYGREGHIQQTFDYSRDRSEKEFTVAATSPSGQSVVIGSYDRLRVFNWGPRKGAWDEASPKEIPNLYTITALAWKKDGSRLCAGTLCGGVEQFDCCLRRSIYKNKFEMTYVGLSQVIVKNLSTGMRVVLKSHYGYEIDEVKIMGKDRYLVGHTSDTLLLGDLTSNKLSEVAWQGSGGNEKFFFENETVCMIFNAGELTLVEYGSNDILGSVRTEFMNPHLISVRLNERKQRGVEGNKKLAYLIDIKTIAIVDLAGGYNLGTINHDSKIDWLELNETGRKLLFRDKKLRLHLYDIESSVKTTVLSFCSYVQWVPGSDVVVSQNRGNLCVWYNIDSPERATMFPLRGDVVDLERSNGKTEVIVTEGVNTVSYTLDEGLIEFGTAIDDGDYYRATAFLETLEMSSETEAMWKTLSKLSLEARQLHIAERCFAALGDVSKARFLNQTNRIADQVSKEYGGDGTEFYQVKARLAMLDKNYKLAEMYYMEQNAIDEVMEMYQELHMWDDCIAVAESKGHPELDNLRHSYYQWLMETNQDEKAGEVKEGEEDFTGAVSLYLKAGLPAKAARLAMSREELVTNSDVINRIAAALIKGEFYERAGDLFEKIRNNQRALDCYRKGHAFRKAVELARVAFPADVVKLEEAWGDYLVQQKQLDAAINHYIEAGCSSKAIEAAIGARQWKKAVHILELQEDRSGGKYYLKIAQYYASIQEYEVAEPLFVKGDHIKDAIDMYTVAGRWEQAHKLAAKCMTPEDVSTLYVSRAQDLEGEGKYKEAERLFATVEEPDLAITMYKKNKMFDDVIRLVAKHHPDLLSETHLHLAKELETESRFSEAEYHYMEGQEWKGAVNMYRVNNMWEEAYRVAKSHGGASAHKQVAYLWAKSLGGEAAVKLLNKFGLLETAIDFAADNCAFDFAFELARLSTKNKIPEIHLKNAMMLEDEVPYIHTHTHTPLPTSPPNPSHTLIDWVGAQRVAEANDPDSVSDVLVGQAKFCFEQKDFQKAEAFLLRAQRPELAIKYYKVRLGMWSDAMRICKEYLPNKLSVLQEEYEKEATKKGSRGVEGMVEQAKEWELSGEYARAVECYLKVKDSTNGPLMEKCWMKAAELAIKFLTHERAVDVIHSVGPRLTQLRKYSAAAELYLNLDLIKEAIDAFIEGEEWNKAKRVAKELDPRFEDYVDQRYKEHLKNQGKADSLVGVDVMAALDMYAERGQWEKCIETASKQNYKILHKYVALYATHLIKEGHAEKALNLYAQHGAPANLQNFNIYKRMFLDLLNLLGRDSAESFRMWADLRDVMLLLCENLTKSSEANSPAHEEFEQMLLISHYYATRSAANGVDLVSVAAKLSISLLRHTELIPADKAFYEAGMAARALGWENMAFIFLNRFLDLSDGIEEGNLDTLDHSDFQDTDIPFEVPFPAKIHVTDAQREEIRDWVLTVSMDQRVEQVLPKDERDTYEASLLAANTGIRSLPCVITGYPVLRNKIEFKGPGKAANKDDWNKFIMATKTTHSPECQDVLKFVSQWCGGLPASGFSFH</sequence>
<reference evidence="10" key="3">
    <citation type="submission" date="2025-09" db="UniProtKB">
        <authorList>
            <consortium name="Ensembl"/>
        </authorList>
    </citation>
    <scope>IDENTIFICATION</scope>
</reference>
<evidence type="ECO:0000256" key="7">
    <source>
        <dbReference type="ARBA" id="ARBA00023273"/>
    </source>
</evidence>
<evidence type="ECO:0000256" key="6">
    <source>
        <dbReference type="ARBA" id="ARBA00023069"/>
    </source>
</evidence>
<protein>
    <submittedName>
        <fullName evidence="10">Intraflagellar transport 172</fullName>
    </submittedName>
</protein>
<evidence type="ECO:0000313" key="11">
    <source>
        <dbReference type="Proteomes" id="UP000472277"/>
    </source>
</evidence>
<dbReference type="GO" id="GO:0005930">
    <property type="term" value="C:axoneme"/>
    <property type="evidence" value="ECO:0007669"/>
    <property type="project" value="TreeGrafter"/>
</dbReference>
<dbReference type="FunFam" id="1.25.40.470:FF:000008">
    <property type="entry name" value="Intraflagellar transport protein 172 homolog"/>
    <property type="match status" value="1"/>
</dbReference>
<reference evidence="10" key="1">
    <citation type="submission" date="2021-04" db="EMBL/GenBank/DDBJ databases">
        <authorList>
            <consortium name="Wellcome Sanger Institute Data Sharing"/>
        </authorList>
    </citation>
    <scope>NUCLEOTIDE SEQUENCE [LARGE SCALE GENOMIC DNA]</scope>
</reference>
<feature type="domain" description="IFT80/172/WDR35 TPR" evidence="9">
    <location>
        <begin position="579"/>
        <end position="711"/>
    </location>
</feature>
<dbReference type="FunFam" id="1.25.40.470:FF:000013">
    <property type="entry name" value="intraflagellar transport protein 172 homolog"/>
    <property type="match status" value="1"/>
</dbReference>
<keyword evidence="3" id="KW-0853">WD repeat</keyword>
<evidence type="ECO:0000256" key="1">
    <source>
        <dbReference type="ARBA" id="ARBA00004138"/>
    </source>
</evidence>
<dbReference type="Gene3D" id="1.25.40.470">
    <property type="match status" value="2"/>
</dbReference>
<evidence type="ECO:0000259" key="9">
    <source>
        <dbReference type="Pfam" id="PF23387"/>
    </source>
</evidence>
<keyword evidence="11" id="KW-1185">Reference proteome</keyword>
<keyword evidence="2" id="KW-0217">Developmental protein</keyword>
<proteinExistence type="inferred from homology"/>
<dbReference type="Pfam" id="PF23387">
    <property type="entry name" value="TPR_IFT80_172"/>
    <property type="match status" value="1"/>
</dbReference>
<keyword evidence="4" id="KW-0677">Repeat</keyword>
<evidence type="ECO:0000256" key="2">
    <source>
        <dbReference type="ARBA" id="ARBA00022473"/>
    </source>
</evidence>
<dbReference type="InterPro" id="IPR011047">
    <property type="entry name" value="Quinoprotein_ADH-like_sf"/>
</dbReference>
<dbReference type="GO" id="GO:0030992">
    <property type="term" value="C:intraciliary transport particle B"/>
    <property type="evidence" value="ECO:0007669"/>
    <property type="project" value="TreeGrafter"/>
</dbReference>
<dbReference type="PANTHER" id="PTHR15722:SF2">
    <property type="entry name" value="INTRAFLAGELLAR TRANSPORT PROTEIN 172 HOMOLOG"/>
    <property type="match status" value="1"/>
</dbReference>
<dbReference type="Gene3D" id="1.25.40.10">
    <property type="entry name" value="Tetratricopeptide repeat domain"/>
    <property type="match status" value="1"/>
</dbReference>
<keyword evidence="6" id="KW-0969">Cilium</keyword>
<evidence type="ECO:0000256" key="4">
    <source>
        <dbReference type="ARBA" id="ARBA00022737"/>
    </source>
</evidence>
<dbReference type="GO" id="GO:0042073">
    <property type="term" value="P:intraciliary transport"/>
    <property type="evidence" value="ECO:0007669"/>
    <property type="project" value="TreeGrafter"/>
</dbReference>
<keyword evidence="5" id="KW-0802">TPR repeat</keyword>
<name>A0A673XBI6_SALTR</name>
<dbReference type="GO" id="GO:0036064">
    <property type="term" value="C:ciliary basal body"/>
    <property type="evidence" value="ECO:0007669"/>
    <property type="project" value="TreeGrafter"/>
</dbReference>
<reference evidence="10" key="2">
    <citation type="submission" date="2025-08" db="UniProtKB">
        <authorList>
            <consortium name="Ensembl"/>
        </authorList>
    </citation>
    <scope>IDENTIFICATION</scope>
</reference>
<evidence type="ECO:0000256" key="5">
    <source>
        <dbReference type="ARBA" id="ARBA00022803"/>
    </source>
</evidence>
<dbReference type="SMART" id="SM00320">
    <property type="entry name" value="WD40"/>
    <property type="match status" value="4"/>
</dbReference>
<dbReference type="InterPro" id="IPR001680">
    <property type="entry name" value="WD40_rpt"/>
</dbReference>
<dbReference type="InterPro" id="IPR011990">
    <property type="entry name" value="TPR-like_helical_dom_sf"/>
</dbReference>
<accession>A0A673XBI6</accession>
<dbReference type="InterPro" id="IPR015943">
    <property type="entry name" value="WD40/YVTN_repeat-like_dom_sf"/>
</dbReference>
<evidence type="ECO:0000256" key="8">
    <source>
        <dbReference type="ARBA" id="ARBA00038130"/>
    </source>
</evidence>
<dbReference type="Ensembl" id="ENSSTUT00000019307.1">
    <property type="protein sequence ID" value="ENSSTUP00000018352.1"/>
    <property type="gene ID" value="ENSSTUG00000008216.1"/>
</dbReference>
<evidence type="ECO:0000313" key="10">
    <source>
        <dbReference type="Ensembl" id="ENSSTUP00000018352.1"/>
    </source>
</evidence>
<dbReference type="PANTHER" id="PTHR15722">
    <property type="entry name" value="IFT140/172-RELATED"/>
    <property type="match status" value="1"/>
</dbReference>
<evidence type="ECO:0000256" key="3">
    <source>
        <dbReference type="ARBA" id="ARBA00022574"/>
    </source>
</evidence>
<dbReference type="FunFam" id="2.130.10.10:FF:001535">
    <property type="entry name" value="Intraflagellar transport protein 172 homolog"/>
    <property type="match status" value="1"/>
</dbReference>
<dbReference type="InterPro" id="IPR056157">
    <property type="entry name" value="TPR_IFT80_172_dom"/>
</dbReference>
<comment type="similarity">
    <text evidence="8">Belongs to the IFT172 family.</text>
</comment>
<keyword evidence="7" id="KW-0966">Cell projection</keyword>
<dbReference type="Proteomes" id="UP000472277">
    <property type="component" value="Chromosome 1"/>
</dbReference>
<gene>
    <name evidence="10" type="primary">IFT172</name>
    <name evidence="10" type="synonym">ift172</name>
</gene>
<dbReference type="GeneTree" id="ENSGT00940000153417"/>
<dbReference type="Gene3D" id="2.130.10.10">
    <property type="entry name" value="YVTN repeat-like/Quinoprotein amine dehydrogenase"/>
    <property type="match status" value="1"/>
</dbReference>
<organism evidence="10 11">
    <name type="scientific">Salmo trutta</name>
    <name type="common">Brown trout</name>
    <dbReference type="NCBI Taxonomy" id="8032"/>
    <lineage>
        <taxon>Eukaryota</taxon>
        <taxon>Metazoa</taxon>
        <taxon>Chordata</taxon>
        <taxon>Craniata</taxon>
        <taxon>Vertebrata</taxon>
        <taxon>Euteleostomi</taxon>
        <taxon>Actinopterygii</taxon>
        <taxon>Neopterygii</taxon>
        <taxon>Teleostei</taxon>
        <taxon>Protacanthopterygii</taxon>
        <taxon>Salmoniformes</taxon>
        <taxon>Salmonidae</taxon>
        <taxon>Salmoninae</taxon>
        <taxon>Salmo</taxon>
    </lineage>
</organism>